<keyword evidence="3" id="KW-1185">Reference proteome</keyword>
<organism evidence="2 3">
    <name type="scientific">Pontibacillus yanchengensis Y32</name>
    <dbReference type="NCBI Taxonomy" id="1385514"/>
    <lineage>
        <taxon>Bacteria</taxon>
        <taxon>Bacillati</taxon>
        <taxon>Bacillota</taxon>
        <taxon>Bacilli</taxon>
        <taxon>Bacillales</taxon>
        <taxon>Bacillaceae</taxon>
        <taxon>Pontibacillus</taxon>
    </lineage>
</organism>
<proteinExistence type="predicted"/>
<evidence type="ECO:0000256" key="1">
    <source>
        <dbReference type="SAM" id="Phobius"/>
    </source>
</evidence>
<accession>A0A0A2TEX9</accession>
<reference evidence="2 3" key="1">
    <citation type="journal article" date="2015" name="Stand. Genomic Sci.">
        <title>High quality draft genome sequence of the moderately halophilic bacterium Pontibacillus yanchengensis Y32(T) and comparison among Pontibacillus genomes.</title>
        <authorList>
            <person name="Huang J."/>
            <person name="Qiao Z.X."/>
            <person name="Tang J.W."/>
            <person name="Wang G."/>
        </authorList>
    </citation>
    <scope>NUCLEOTIDE SEQUENCE [LARGE SCALE GENOMIC DNA]</scope>
    <source>
        <strain evidence="2 3">Y32</strain>
    </source>
</reference>
<evidence type="ECO:0000313" key="2">
    <source>
        <dbReference type="EMBL" id="KGP72983.1"/>
    </source>
</evidence>
<dbReference type="EMBL" id="AVBF01000020">
    <property type="protein sequence ID" value="KGP72983.1"/>
    <property type="molecule type" value="Genomic_DNA"/>
</dbReference>
<dbReference type="eggNOG" id="ENOG5033MZ5">
    <property type="taxonomic scope" value="Bacteria"/>
</dbReference>
<dbReference type="RefSeq" id="WP_036818725.1">
    <property type="nucleotide sequence ID" value="NZ_AVBF01000020.1"/>
</dbReference>
<comment type="caution">
    <text evidence="2">The sequence shown here is derived from an EMBL/GenBank/DDBJ whole genome shotgun (WGS) entry which is preliminary data.</text>
</comment>
<keyword evidence="1" id="KW-0812">Transmembrane</keyword>
<keyword evidence="1" id="KW-1133">Transmembrane helix</keyword>
<dbReference type="AlphaFoldDB" id="A0A0A2TEX9"/>
<dbReference type="Proteomes" id="UP000030147">
    <property type="component" value="Unassembled WGS sequence"/>
</dbReference>
<sequence>MLQNNKGYLAITELYAFTIYIFLLLFILPSLLTIHQEQIRFEEKRMVMHLLHSELQKVIWDATLDFPTSYSMNYKQTPMHFTFEEETNVIRGCVEWTSKREKQSKECFYAKAYK</sequence>
<dbReference type="OrthoDB" id="2970140at2"/>
<dbReference type="STRING" id="1385514.N782_08570"/>
<gene>
    <name evidence="2" type="ORF">N782_08570</name>
</gene>
<evidence type="ECO:0000313" key="3">
    <source>
        <dbReference type="Proteomes" id="UP000030147"/>
    </source>
</evidence>
<evidence type="ECO:0008006" key="4">
    <source>
        <dbReference type="Google" id="ProtNLM"/>
    </source>
</evidence>
<protein>
    <recommendedName>
        <fullName evidence="4">Competence protein ComG</fullName>
    </recommendedName>
</protein>
<keyword evidence="1" id="KW-0472">Membrane</keyword>
<name>A0A0A2TEX9_9BACI</name>
<feature type="transmembrane region" description="Helical" evidence="1">
    <location>
        <begin position="14"/>
        <end position="34"/>
    </location>
</feature>